<dbReference type="GO" id="GO:0008725">
    <property type="term" value="F:DNA-3-methyladenine glycosylase activity"/>
    <property type="evidence" value="ECO:0007669"/>
    <property type="project" value="TreeGrafter"/>
</dbReference>
<comment type="caution">
    <text evidence="3">The sequence shown here is derived from an EMBL/GenBank/DDBJ whole genome shotgun (WGS) entry which is preliminary data.</text>
</comment>
<dbReference type="Gene3D" id="1.10.340.30">
    <property type="entry name" value="Hypothetical protein, domain 2"/>
    <property type="match status" value="1"/>
</dbReference>
<evidence type="ECO:0000313" key="3">
    <source>
        <dbReference type="EMBL" id="REK71036.1"/>
    </source>
</evidence>
<dbReference type="PANTHER" id="PTHR43003">
    <property type="entry name" value="DNA-3-METHYLADENINE GLYCOSYLASE"/>
    <property type="match status" value="1"/>
</dbReference>
<keyword evidence="2" id="KW-0234">DNA repair</keyword>
<name>A0A371P6C9_9ACTN</name>
<evidence type="ECO:0000256" key="1">
    <source>
        <dbReference type="ARBA" id="ARBA00022763"/>
    </source>
</evidence>
<dbReference type="GO" id="GO:0006307">
    <property type="term" value="P:DNA alkylation repair"/>
    <property type="evidence" value="ECO:0007669"/>
    <property type="project" value="TreeGrafter"/>
</dbReference>
<keyword evidence="4" id="KW-1185">Reference proteome</keyword>
<dbReference type="GO" id="GO:0043916">
    <property type="term" value="F:DNA-7-methylguanine glycosylase activity"/>
    <property type="evidence" value="ECO:0007669"/>
    <property type="project" value="TreeGrafter"/>
</dbReference>
<dbReference type="EMBL" id="QUBR01000002">
    <property type="protein sequence ID" value="REK71036.1"/>
    <property type="molecule type" value="Genomic_DNA"/>
</dbReference>
<dbReference type="GO" id="GO:0032131">
    <property type="term" value="F:alkylated DNA binding"/>
    <property type="evidence" value="ECO:0007669"/>
    <property type="project" value="TreeGrafter"/>
</dbReference>
<dbReference type="GO" id="GO:0005737">
    <property type="term" value="C:cytoplasm"/>
    <property type="evidence" value="ECO:0007669"/>
    <property type="project" value="TreeGrafter"/>
</dbReference>
<organism evidence="3 4">
    <name type="scientific">Aeromicrobium endophyticum</name>
    <dbReference type="NCBI Taxonomy" id="2292704"/>
    <lineage>
        <taxon>Bacteria</taxon>
        <taxon>Bacillati</taxon>
        <taxon>Actinomycetota</taxon>
        <taxon>Actinomycetes</taxon>
        <taxon>Propionibacteriales</taxon>
        <taxon>Nocardioidaceae</taxon>
        <taxon>Aeromicrobium</taxon>
    </lineage>
</organism>
<evidence type="ECO:0000313" key="4">
    <source>
        <dbReference type="Proteomes" id="UP000265581"/>
    </source>
</evidence>
<dbReference type="InterPro" id="IPR051912">
    <property type="entry name" value="Alkylbase_DNA_Glycosylase/TA"/>
</dbReference>
<dbReference type="GO" id="GO:0006285">
    <property type="term" value="P:base-excision repair, AP site formation"/>
    <property type="evidence" value="ECO:0007669"/>
    <property type="project" value="TreeGrafter"/>
</dbReference>
<proteinExistence type="predicted"/>
<dbReference type="SUPFAM" id="SSF48150">
    <property type="entry name" value="DNA-glycosylase"/>
    <property type="match status" value="1"/>
</dbReference>
<dbReference type="OrthoDB" id="5501430at2"/>
<accession>A0A371P6C9</accession>
<dbReference type="PANTHER" id="PTHR43003:SF6">
    <property type="entry name" value="DNA GLYCOSYLASE"/>
    <property type="match status" value="1"/>
</dbReference>
<evidence type="ECO:0000256" key="2">
    <source>
        <dbReference type="ARBA" id="ARBA00023204"/>
    </source>
</evidence>
<dbReference type="Proteomes" id="UP000265581">
    <property type="component" value="Unassembled WGS sequence"/>
</dbReference>
<sequence>MAPESATREVTTPGDVNVSLTLSLLRRGGADPTFRRVGLVVWRTSRMESGPVTYAIEQLGPRHVRATAWGPGRHELLDGLESLVGARDDSTGFVPSHPVLADGVRRYPGLRVPRTGRVLEALIPAIIEQKVLGIDAFAAQRRLLVRFGEAAPGPAPDEMRVFPTAEQWAAVPSWEWHLAGVDPSRARAAQAAARLAPQLERLAERSGDDHAAVHRGLRSIPGVGVWTSAEVGSRALGDADAVPFGDYHVAKDVGVALLGRPIDDDELAEVLEPWRGHRYRVVRLVGLSPLVRTERRGPRMARVDHRRI</sequence>
<dbReference type="GO" id="GO:0032993">
    <property type="term" value="C:protein-DNA complex"/>
    <property type="evidence" value="ECO:0007669"/>
    <property type="project" value="TreeGrafter"/>
</dbReference>
<dbReference type="InterPro" id="IPR011257">
    <property type="entry name" value="DNA_glycosylase"/>
</dbReference>
<dbReference type="AlphaFoldDB" id="A0A371P6C9"/>
<gene>
    <name evidence="3" type="ORF">DX116_13025</name>
</gene>
<reference evidence="3 4" key="1">
    <citation type="submission" date="2018-08" db="EMBL/GenBank/DDBJ databases">
        <title>Aeromicrobium sp. M2KJ-4, whole genome shotgun sequence.</title>
        <authorList>
            <person name="Tuo L."/>
        </authorList>
    </citation>
    <scope>NUCLEOTIDE SEQUENCE [LARGE SCALE GENOMIC DNA]</scope>
    <source>
        <strain evidence="3 4">M2KJ-4</strain>
    </source>
</reference>
<keyword evidence="1" id="KW-0227">DNA damage</keyword>
<protein>
    <submittedName>
        <fullName evidence="3">DNA-3-methyladenine glycosylase 2 family protein</fullName>
    </submittedName>
</protein>